<dbReference type="Pfam" id="PF02085">
    <property type="entry name" value="Cytochrom_CIII"/>
    <property type="match status" value="2"/>
</dbReference>
<dbReference type="InterPro" id="IPR036280">
    <property type="entry name" value="Multihaem_cyt_sf"/>
</dbReference>
<feature type="domain" description="Class III cytochrome C" evidence="6">
    <location>
        <begin position="113"/>
        <end position="187"/>
    </location>
</feature>
<dbReference type="eggNOG" id="ENOG5030HR4">
    <property type="taxonomic scope" value="Bacteria"/>
</dbReference>
<dbReference type="GO" id="GO:0020037">
    <property type="term" value="F:heme binding"/>
    <property type="evidence" value="ECO:0007669"/>
    <property type="project" value="InterPro"/>
</dbReference>
<dbReference type="GO" id="GO:0009055">
    <property type="term" value="F:electron transfer activity"/>
    <property type="evidence" value="ECO:0007669"/>
    <property type="project" value="InterPro"/>
</dbReference>
<dbReference type="OrthoDB" id="9807368at2"/>
<evidence type="ECO:0000313" key="7">
    <source>
        <dbReference type="EMBL" id="CCO24725.1"/>
    </source>
</evidence>
<dbReference type="Proteomes" id="UP000010808">
    <property type="component" value="Chromosome"/>
</dbReference>
<keyword evidence="4" id="KW-0249">Electron transport</keyword>
<evidence type="ECO:0000256" key="2">
    <source>
        <dbReference type="ARBA" id="ARBA00022617"/>
    </source>
</evidence>
<evidence type="ECO:0000256" key="1">
    <source>
        <dbReference type="ARBA" id="ARBA00022448"/>
    </source>
</evidence>
<dbReference type="AlphaFoldDB" id="L0REV0"/>
<keyword evidence="2" id="KW-0349">Heme</keyword>
<dbReference type="InterPro" id="IPR020942">
    <property type="entry name" value="Cyt_c_III_dom"/>
</dbReference>
<evidence type="ECO:0000256" key="3">
    <source>
        <dbReference type="ARBA" id="ARBA00022723"/>
    </source>
</evidence>
<dbReference type="STRING" id="1121451.DESAM_22458"/>
<dbReference type="KEGG" id="dhy:DESAM_22458"/>
<keyword evidence="1" id="KW-0813">Transport</keyword>
<sequence>MHKKFIPITIVLAILLGLTIAGYVAPDEKQKLPVRILFKNSGGKVIFTHIKHHRDYEIPCEKCHHERDDGSKEPLPCGSCHPQTFDRDYVRDHINSFPDNSYCVKCHHAELGKLNFDHDAHEEYADEDCQACHHTADIEKEPQKCGNCHTSAGTPEVPSVRNAAHDRCVDCHDDMFKDGLKGCNPCHKMHDMNNYKGDHTPCAQCHQDEGKDLVLNRLDAFHDQCMDCHKKLKRGPYKDDDCDKCHLK</sequence>
<reference evidence="7 8" key="1">
    <citation type="submission" date="2012-10" db="EMBL/GenBank/DDBJ databases">
        <authorList>
            <person name="Genoscope - CEA"/>
        </authorList>
    </citation>
    <scope>NUCLEOTIDE SEQUENCE [LARGE SCALE GENOMIC DNA]</scope>
    <source>
        <strain evidence="8">AM13 / DSM 14728</strain>
    </source>
</reference>
<evidence type="ECO:0000256" key="4">
    <source>
        <dbReference type="ARBA" id="ARBA00022982"/>
    </source>
</evidence>
<feature type="domain" description="Class III cytochrome C" evidence="6">
    <location>
        <begin position="40"/>
        <end position="110"/>
    </location>
</feature>
<dbReference type="Gene3D" id="3.90.10.10">
    <property type="entry name" value="Cytochrome C3"/>
    <property type="match status" value="3"/>
</dbReference>
<accession>L0REV0</accession>
<protein>
    <submittedName>
        <fullName evidence="7">Cytochrome c family protein</fullName>
    </submittedName>
</protein>
<dbReference type="RefSeq" id="WP_015337325.1">
    <property type="nucleotide sequence ID" value="NC_020055.1"/>
</dbReference>
<name>L0REV0_9BACT</name>
<keyword evidence="5" id="KW-0408">Iron</keyword>
<dbReference type="PATRIC" id="fig|1121451.3.peg.2674"/>
<dbReference type="HOGENOM" id="CLU_1101483_0_0_7"/>
<dbReference type="GO" id="GO:0046872">
    <property type="term" value="F:metal ion binding"/>
    <property type="evidence" value="ECO:0007669"/>
    <property type="project" value="UniProtKB-KW"/>
</dbReference>
<organism evidence="7 8">
    <name type="scientific">Maridesulfovibrio hydrothermalis AM13 = DSM 14728</name>
    <dbReference type="NCBI Taxonomy" id="1121451"/>
    <lineage>
        <taxon>Bacteria</taxon>
        <taxon>Pseudomonadati</taxon>
        <taxon>Thermodesulfobacteriota</taxon>
        <taxon>Desulfovibrionia</taxon>
        <taxon>Desulfovibrionales</taxon>
        <taxon>Desulfovibrionaceae</taxon>
        <taxon>Maridesulfovibrio</taxon>
    </lineage>
</organism>
<evidence type="ECO:0000256" key="5">
    <source>
        <dbReference type="ARBA" id="ARBA00023004"/>
    </source>
</evidence>
<dbReference type="SUPFAM" id="SSF48695">
    <property type="entry name" value="Multiheme cytochromes"/>
    <property type="match status" value="1"/>
</dbReference>
<dbReference type="CDD" id="cd08168">
    <property type="entry name" value="Cytochrom_C3"/>
    <property type="match status" value="2"/>
</dbReference>
<keyword evidence="8" id="KW-1185">Reference proteome</keyword>
<evidence type="ECO:0000259" key="6">
    <source>
        <dbReference type="Pfam" id="PF02085"/>
    </source>
</evidence>
<dbReference type="EMBL" id="FO203522">
    <property type="protein sequence ID" value="CCO24725.1"/>
    <property type="molecule type" value="Genomic_DNA"/>
</dbReference>
<evidence type="ECO:0000313" key="8">
    <source>
        <dbReference type="Proteomes" id="UP000010808"/>
    </source>
</evidence>
<gene>
    <name evidence="7" type="ORF">DESAM_22458</name>
</gene>
<keyword evidence="3" id="KW-0479">Metal-binding</keyword>
<proteinExistence type="predicted"/>